<reference evidence="2" key="1">
    <citation type="submission" date="2020-03" db="EMBL/GenBank/DDBJ databases">
        <authorList>
            <person name="Weist P."/>
        </authorList>
    </citation>
    <scope>NUCLEOTIDE SEQUENCE</scope>
</reference>
<evidence type="ECO:0000256" key="1">
    <source>
        <dbReference type="SAM" id="MobiDB-lite"/>
    </source>
</evidence>
<dbReference type="EMBL" id="CADEAL010002469">
    <property type="protein sequence ID" value="CAB1440565.1"/>
    <property type="molecule type" value="Genomic_DNA"/>
</dbReference>
<organism evidence="2 3">
    <name type="scientific">Pleuronectes platessa</name>
    <name type="common">European plaice</name>
    <dbReference type="NCBI Taxonomy" id="8262"/>
    <lineage>
        <taxon>Eukaryota</taxon>
        <taxon>Metazoa</taxon>
        <taxon>Chordata</taxon>
        <taxon>Craniata</taxon>
        <taxon>Vertebrata</taxon>
        <taxon>Euteleostomi</taxon>
        <taxon>Actinopterygii</taxon>
        <taxon>Neopterygii</taxon>
        <taxon>Teleostei</taxon>
        <taxon>Neoteleostei</taxon>
        <taxon>Acanthomorphata</taxon>
        <taxon>Carangaria</taxon>
        <taxon>Pleuronectiformes</taxon>
        <taxon>Pleuronectoidei</taxon>
        <taxon>Pleuronectidae</taxon>
        <taxon>Pleuronectes</taxon>
    </lineage>
</organism>
<evidence type="ECO:0000313" key="2">
    <source>
        <dbReference type="EMBL" id="CAB1440565.1"/>
    </source>
</evidence>
<evidence type="ECO:0000313" key="3">
    <source>
        <dbReference type="Proteomes" id="UP001153269"/>
    </source>
</evidence>
<proteinExistence type="predicted"/>
<comment type="caution">
    <text evidence="2">The sequence shown here is derived from an EMBL/GenBank/DDBJ whole genome shotgun (WGS) entry which is preliminary data.</text>
</comment>
<accession>A0A9N7V050</accession>
<protein>
    <submittedName>
        <fullName evidence="2">Uncharacterized protein</fullName>
    </submittedName>
</protein>
<dbReference type="Proteomes" id="UP001153269">
    <property type="component" value="Unassembled WGS sequence"/>
</dbReference>
<name>A0A9N7V050_PLEPL</name>
<feature type="region of interest" description="Disordered" evidence="1">
    <location>
        <begin position="67"/>
        <end position="88"/>
    </location>
</feature>
<feature type="region of interest" description="Disordered" evidence="1">
    <location>
        <begin position="21"/>
        <end position="51"/>
    </location>
</feature>
<keyword evidence="3" id="KW-1185">Reference proteome</keyword>
<gene>
    <name evidence="2" type="ORF">PLEPLA_LOCUS28331</name>
</gene>
<dbReference type="AlphaFoldDB" id="A0A9N7V050"/>
<sequence>MINTPQSGLISLSDTLHSLFSTPMSSGTASEKADSSYGSPAVLPISPSQQSPSQRLQIWLVTSESALPKASREKDASTPPHPPSSSPLWGCHCPSSWPPSLQGPVIYRSHLHMGPGL</sequence>